<accession>F4RAV8</accession>
<dbReference type="KEGG" id="mlr:MELLADRAFT_123830"/>
<dbReference type="Proteomes" id="UP000001072">
    <property type="component" value="Unassembled WGS sequence"/>
</dbReference>
<evidence type="ECO:0000313" key="3">
    <source>
        <dbReference type="Proteomes" id="UP000001072"/>
    </source>
</evidence>
<proteinExistence type="predicted"/>
<reference evidence="3" key="1">
    <citation type="journal article" date="2011" name="Proc. Natl. Acad. Sci. U.S.A.">
        <title>Obligate biotrophy features unraveled by the genomic analysis of rust fungi.</title>
        <authorList>
            <person name="Duplessis S."/>
            <person name="Cuomo C.A."/>
            <person name="Lin Y.-C."/>
            <person name="Aerts A."/>
            <person name="Tisserant E."/>
            <person name="Veneault-Fourrey C."/>
            <person name="Joly D.L."/>
            <person name="Hacquard S."/>
            <person name="Amselem J."/>
            <person name="Cantarel B.L."/>
            <person name="Chiu R."/>
            <person name="Coutinho P.M."/>
            <person name="Feau N."/>
            <person name="Field M."/>
            <person name="Frey P."/>
            <person name="Gelhaye E."/>
            <person name="Goldberg J."/>
            <person name="Grabherr M.G."/>
            <person name="Kodira C.D."/>
            <person name="Kohler A."/>
            <person name="Kuees U."/>
            <person name="Lindquist E.A."/>
            <person name="Lucas S.M."/>
            <person name="Mago R."/>
            <person name="Mauceli E."/>
            <person name="Morin E."/>
            <person name="Murat C."/>
            <person name="Pangilinan J.L."/>
            <person name="Park R."/>
            <person name="Pearson M."/>
            <person name="Quesneville H."/>
            <person name="Rouhier N."/>
            <person name="Sakthikumar S."/>
            <person name="Salamov A.A."/>
            <person name="Schmutz J."/>
            <person name="Selles B."/>
            <person name="Shapiro H."/>
            <person name="Tanguay P."/>
            <person name="Tuskan G.A."/>
            <person name="Henrissat B."/>
            <person name="Van de Peer Y."/>
            <person name="Rouze P."/>
            <person name="Ellis J.G."/>
            <person name="Dodds P.N."/>
            <person name="Schein J.E."/>
            <person name="Zhong S."/>
            <person name="Hamelin R.C."/>
            <person name="Grigoriev I.V."/>
            <person name="Szabo L.J."/>
            <person name="Martin F."/>
        </authorList>
    </citation>
    <scope>NUCLEOTIDE SEQUENCE [LARGE SCALE GENOMIC DNA]</scope>
    <source>
        <strain evidence="3">98AG31 / pathotype 3-4-7</strain>
    </source>
</reference>
<gene>
    <name evidence="2" type="ORF">MELLADRAFT_123830</name>
</gene>
<keyword evidence="3" id="KW-1185">Reference proteome</keyword>
<feature type="chain" id="PRO_5003317457" evidence="1">
    <location>
        <begin position="19"/>
        <end position="140"/>
    </location>
</feature>
<evidence type="ECO:0000256" key="1">
    <source>
        <dbReference type="SAM" id="SignalP"/>
    </source>
</evidence>
<feature type="signal peptide" evidence="1">
    <location>
        <begin position="1"/>
        <end position="18"/>
    </location>
</feature>
<dbReference type="HOGENOM" id="CLU_150810_2_0_1"/>
<protein>
    <submittedName>
        <fullName evidence="2">Secreted protein</fullName>
    </submittedName>
</protein>
<dbReference type="VEuPathDB" id="FungiDB:MELLADRAFT_123830"/>
<dbReference type="RefSeq" id="XP_007406178.1">
    <property type="nucleotide sequence ID" value="XM_007406116.1"/>
</dbReference>
<dbReference type="AlphaFoldDB" id="F4RAV8"/>
<organism evidence="3">
    <name type="scientific">Melampsora larici-populina (strain 98AG31 / pathotype 3-4-7)</name>
    <name type="common">Poplar leaf rust fungus</name>
    <dbReference type="NCBI Taxonomy" id="747676"/>
    <lineage>
        <taxon>Eukaryota</taxon>
        <taxon>Fungi</taxon>
        <taxon>Dikarya</taxon>
        <taxon>Basidiomycota</taxon>
        <taxon>Pucciniomycotina</taxon>
        <taxon>Pucciniomycetes</taxon>
        <taxon>Pucciniales</taxon>
        <taxon>Melampsoraceae</taxon>
        <taxon>Melampsora</taxon>
    </lineage>
</organism>
<keyword evidence="1" id="KW-0732">Signal</keyword>
<name>F4RAV8_MELLP</name>
<dbReference type="GeneID" id="18926489"/>
<evidence type="ECO:0000313" key="2">
    <source>
        <dbReference type="EMBL" id="EGG10709.1"/>
    </source>
</evidence>
<dbReference type="InParanoid" id="F4RAV8"/>
<sequence>MFHHSFLKITVLVSLCLGALLVSSNPAPHSPYFTLECRGFFSGGSHHEAIVACQPGRDSLAQKNCKNWGCFHSGNKWVELDNCILDGTSSGFSKQQCVGYSWLPDLGRFGCHNHGRYFYQCDGTPETIPFITCTMSCYDD</sequence>
<dbReference type="EMBL" id="GL883094">
    <property type="protein sequence ID" value="EGG10709.1"/>
    <property type="molecule type" value="Genomic_DNA"/>
</dbReference>